<dbReference type="KEGG" id="arj:DOM24_02555"/>
<dbReference type="AlphaFoldDB" id="A0A2T1J339"/>
<dbReference type="EMBL" id="DPXL01000061">
    <property type="protein sequence ID" value="HCM30996.1"/>
    <property type="molecule type" value="Genomic_DNA"/>
</dbReference>
<comment type="caution">
    <text evidence="3">The sequence shown here is derived from an EMBL/GenBank/DDBJ whole genome shotgun (WGS) entry which is preliminary data.</text>
</comment>
<organism evidence="3 5">
    <name type="scientific">Acinetobacter radioresistens</name>
    <dbReference type="NCBI Taxonomy" id="40216"/>
    <lineage>
        <taxon>Bacteria</taxon>
        <taxon>Pseudomonadati</taxon>
        <taxon>Pseudomonadota</taxon>
        <taxon>Gammaproteobacteria</taxon>
        <taxon>Moraxellales</taxon>
        <taxon>Moraxellaceae</taxon>
        <taxon>Acinetobacter</taxon>
    </lineage>
</organism>
<evidence type="ECO:0000313" key="2">
    <source>
        <dbReference type="EMBL" id="HCM30996.1"/>
    </source>
</evidence>
<keyword evidence="1" id="KW-0812">Transmembrane</keyword>
<evidence type="ECO:0000313" key="5">
    <source>
        <dbReference type="Proteomes" id="UP000314285"/>
    </source>
</evidence>
<keyword evidence="1" id="KW-0472">Membrane</keyword>
<proteinExistence type="predicted"/>
<reference evidence="2 4" key="1">
    <citation type="journal article" date="2018" name="Nat. Biotechnol.">
        <title>A standardized bacterial taxonomy based on genome phylogeny substantially revises the tree of life.</title>
        <authorList>
            <person name="Parks D.H."/>
            <person name="Chuvochina M."/>
            <person name="Waite D.W."/>
            <person name="Rinke C."/>
            <person name="Skarshewski A."/>
            <person name="Chaumeil P.A."/>
            <person name="Hugenholtz P."/>
        </authorList>
    </citation>
    <scope>NUCLEOTIDE SEQUENCE [LARGE SCALE GENOMIC DNA]</scope>
    <source>
        <strain evidence="2">UBA10045</strain>
    </source>
</reference>
<sequence length="76" mass="8930">MTQYERNVRTLIISLEKLGTIYELNQFLFLDLLIIIISQNKNLKFYTRFISELLPLMIKISAGRIILGLIVINKIF</sequence>
<feature type="transmembrane region" description="Helical" evidence="1">
    <location>
        <begin position="20"/>
        <end position="37"/>
    </location>
</feature>
<evidence type="ECO:0000313" key="4">
    <source>
        <dbReference type="Proteomes" id="UP000262257"/>
    </source>
</evidence>
<dbReference type="EMBL" id="VFBM01000005">
    <property type="protein sequence ID" value="TNX92210.1"/>
    <property type="molecule type" value="Genomic_DNA"/>
</dbReference>
<evidence type="ECO:0000313" key="3">
    <source>
        <dbReference type="EMBL" id="TNX92210.1"/>
    </source>
</evidence>
<gene>
    <name evidence="2" type="ORF">DIC32_04750</name>
    <name evidence="3" type="ORF">FHY67_08595</name>
</gene>
<keyword evidence="1" id="KW-1133">Transmembrane helix</keyword>
<feature type="transmembrane region" description="Helical" evidence="1">
    <location>
        <begin position="49"/>
        <end position="72"/>
    </location>
</feature>
<protein>
    <submittedName>
        <fullName evidence="3">Uncharacterized protein</fullName>
    </submittedName>
</protein>
<dbReference type="Proteomes" id="UP000262257">
    <property type="component" value="Unassembled WGS sequence"/>
</dbReference>
<evidence type="ECO:0000256" key="1">
    <source>
        <dbReference type="SAM" id="Phobius"/>
    </source>
</evidence>
<reference evidence="3 5" key="2">
    <citation type="submission" date="2019-06" db="EMBL/GenBank/DDBJ databases">
        <title>Genome of Acinetobacter radioresistens APH1, a phenol degrading strain.</title>
        <authorList>
            <person name="Liu Y."/>
        </authorList>
    </citation>
    <scope>NUCLEOTIDE SEQUENCE [LARGE SCALE GENOMIC DNA]</scope>
    <source>
        <strain evidence="3 5">APH1</strain>
    </source>
</reference>
<name>A0A2T1J339_ACIRA</name>
<accession>A0A2T1J339</accession>
<dbReference type="Proteomes" id="UP000314285">
    <property type="component" value="Unassembled WGS sequence"/>
</dbReference>